<evidence type="ECO:0000313" key="2">
    <source>
        <dbReference type="Proteomes" id="UP000823821"/>
    </source>
</evidence>
<accession>A0A9D2HNZ3</accession>
<gene>
    <name evidence="1" type="ORF">H9784_09150</name>
</gene>
<organism evidence="1 2">
    <name type="scientific">Candidatus Desulfovibrio intestinavium</name>
    <dbReference type="NCBI Taxonomy" id="2838534"/>
    <lineage>
        <taxon>Bacteria</taxon>
        <taxon>Pseudomonadati</taxon>
        <taxon>Thermodesulfobacteriota</taxon>
        <taxon>Desulfovibrionia</taxon>
        <taxon>Desulfovibrionales</taxon>
        <taxon>Desulfovibrionaceae</taxon>
        <taxon>Desulfovibrio</taxon>
    </lineage>
</organism>
<sequence>MTSLLRLVPPLLALIAAVLLLITWGERAISSPGIAHFYNPMWACGDAPPFLVVDISVNREQYRGTAMRVFRHGTDLHADGQPGAELSSFLTCEGRIKKSLALFLREYFLMEGTSAEGIFFDATNCFPATPTLEQQAFIDRMLYDEESLVP</sequence>
<reference evidence="1" key="1">
    <citation type="journal article" date="2021" name="PeerJ">
        <title>Extensive microbial diversity within the chicken gut microbiome revealed by metagenomics and culture.</title>
        <authorList>
            <person name="Gilroy R."/>
            <person name="Ravi A."/>
            <person name="Getino M."/>
            <person name="Pursley I."/>
            <person name="Horton D.L."/>
            <person name="Alikhan N.F."/>
            <person name="Baker D."/>
            <person name="Gharbi K."/>
            <person name="Hall N."/>
            <person name="Watson M."/>
            <person name="Adriaenssens E.M."/>
            <person name="Foster-Nyarko E."/>
            <person name="Jarju S."/>
            <person name="Secka A."/>
            <person name="Antonio M."/>
            <person name="Oren A."/>
            <person name="Chaudhuri R.R."/>
            <person name="La Ragione R."/>
            <person name="Hildebrand F."/>
            <person name="Pallen M.J."/>
        </authorList>
    </citation>
    <scope>NUCLEOTIDE SEQUENCE</scope>
    <source>
        <strain evidence="1">5032</strain>
    </source>
</reference>
<dbReference type="EMBL" id="DWZD01000047">
    <property type="protein sequence ID" value="HJA79712.1"/>
    <property type="molecule type" value="Genomic_DNA"/>
</dbReference>
<protein>
    <submittedName>
        <fullName evidence="1">Uncharacterized protein</fullName>
    </submittedName>
</protein>
<name>A0A9D2HNZ3_9BACT</name>
<reference evidence="1" key="2">
    <citation type="submission" date="2021-04" db="EMBL/GenBank/DDBJ databases">
        <authorList>
            <person name="Gilroy R."/>
        </authorList>
    </citation>
    <scope>NUCLEOTIDE SEQUENCE</scope>
    <source>
        <strain evidence="1">5032</strain>
    </source>
</reference>
<evidence type="ECO:0000313" key="1">
    <source>
        <dbReference type="EMBL" id="HJA79712.1"/>
    </source>
</evidence>
<dbReference type="Proteomes" id="UP000823821">
    <property type="component" value="Unassembled WGS sequence"/>
</dbReference>
<dbReference type="AlphaFoldDB" id="A0A9D2HNZ3"/>
<proteinExistence type="predicted"/>
<comment type="caution">
    <text evidence="1">The sequence shown here is derived from an EMBL/GenBank/DDBJ whole genome shotgun (WGS) entry which is preliminary data.</text>
</comment>